<protein>
    <submittedName>
        <fullName evidence="1">Capsular polysaccharide synthesis enzyme cpsE</fullName>
    </submittedName>
</protein>
<gene>
    <name evidence="1" type="ORF">JCM19232_1505</name>
</gene>
<reference evidence="1 2" key="1">
    <citation type="submission" date="2015-01" db="EMBL/GenBank/DDBJ databases">
        <title>Vibrio sp. C5 JCM 19232 whole genome shotgun sequence.</title>
        <authorList>
            <person name="Sawabe T."/>
            <person name="Meirelles P."/>
            <person name="Feng G."/>
            <person name="Sayaka M."/>
            <person name="Hattori M."/>
            <person name="Ohkuma M."/>
        </authorList>
    </citation>
    <scope>NUCLEOTIDE SEQUENCE [LARGE SCALE GENOMIC DNA]</scope>
    <source>
        <strain evidence="1 2">JCM19232</strain>
    </source>
</reference>
<dbReference type="EMBL" id="BBSA01000008">
    <property type="protein sequence ID" value="GAM63358.1"/>
    <property type="molecule type" value="Genomic_DNA"/>
</dbReference>
<evidence type="ECO:0000313" key="2">
    <source>
        <dbReference type="Proteomes" id="UP000031670"/>
    </source>
</evidence>
<dbReference type="AlphaFoldDB" id="A0A0B8PJS6"/>
<organism evidence="1 2">
    <name type="scientific">Vibrio ishigakensis</name>
    <dbReference type="NCBI Taxonomy" id="1481914"/>
    <lineage>
        <taxon>Bacteria</taxon>
        <taxon>Pseudomonadati</taxon>
        <taxon>Pseudomonadota</taxon>
        <taxon>Gammaproteobacteria</taxon>
        <taxon>Vibrionales</taxon>
        <taxon>Vibrionaceae</taxon>
        <taxon>Vibrio</taxon>
    </lineage>
</organism>
<proteinExistence type="predicted"/>
<sequence>MTKYEEKHFKFKKIYSSSDLIYIYQMGKVGSDSIASSLGKGSVEHFHTLYGMNPNDRSLSNDGVMRLIKKNIFYTIKRWLIKRETKVKIITLVRDPLERDISMFFQDINAFISKKRSFDYDSYVKFNSGGIEVLVDLFDELYDFKYGQEWFEKELFRFTGINIYNKPLVNGHSLYSNGKYEVLCIDMNSINSLEDVISKFCQRKVKIVSRNRSTEKWYQPIYTLFKDRVLEDRERFQKKYHDSKFNKWYN</sequence>
<dbReference type="Proteomes" id="UP000031670">
    <property type="component" value="Unassembled WGS sequence"/>
</dbReference>
<reference evidence="1 2" key="2">
    <citation type="submission" date="2015-01" db="EMBL/GenBank/DDBJ databases">
        <authorList>
            <consortium name="NBRP consortium"/>
            <person name="Sawabe T."/>
            <person name="Meirelles P."/>
            <person name="Feng G."/>
            <person name="Sayaka M."/>
            <person name="Hattori M."/>
            <person name="Ohkuma M."/>
        </authorList>
    </citation>
    <scope>NUCLEOTIDE SEQUENCE [LARGE SCALE GENOMIC DNA]</scope>
    <source>
        <strain evidence="1 2">JCM19232</strain>
    </source>
</reference>
<comment type="caution">
    <text evidence="1">The sequence shown here is derived from an EMBL/GenBank/DDBJ whole genome shotgun (WGS) entry which is preliminary data.</text>
</comment>
<accession>A0A0B8PJS6</accession>
<name>A0A0B8PJS6_9VIBR</name>
<dbReference type="SUPFAM" id="SSF52540">
    <property type="entry name" value="P-loop containing nucleoside triphosphate hydrolases"/>
    <property type="match status" value="1"/>
</dbReference>
<evidence type="ECO:0000313" key="1">
    <source>
        <dbReference type="EMBL" id="GAM63358.1"/>
    </source>
</evidence>
<dbReference type="InterPro" id="IPR027417">
    <property type="entry name" value="P-loop_NTPase"/>
</dbReference>